<dbReference type="AlphaFoldDB" id="H1XS43"/>
<reference evidence="3 6" key="2">
    <citation type="submission" date="2016-11" db="EMBL/GenBank/DDBJ databases">
        <title>Genomic analysis of Caldithrix abyssi and proposal of a novel bacterial phylum Caldithrichaeota.</title>
        <authorList>
            <person name="Kublanov I."/>
            <person name="Sigalova O."/>
            <person name="Gavrilov S."/>
            <person name="Lebedinsky A."/>
            <person name="Ivanova N."/>
            <person name="Daum C."/>
            <person name="Reddy T."/>
            <person name="Klenk H.P."/>
            <person name="Goker M."/>
            <person name="Reva O."/>
            <person name="Miroshnichenko M."/>
            <person name="Kyprides N."/>
            <person name="Woyke T."/>
            <person name="Gelfand M."/>
        </authorList>
    </citation>
    <scope>NUCLEOTIDE SEQUENCE [LARGE SCALE GENOMIC DNA]</scope>
    <source>
        <strain evidence="3 6">LF13</strain>
    </source>
</reference>
<dbReference type="RefSeq" id="WP_006927135.1">
    <property type="nucleotide sequence ID" value="NZ_CM001402.1"/>
</dbReference>
<dbReference type="STRING" id="880073.Cabys_3398"/>
<dbReference type="eggNOG" id="COG1898">
    <property type="taxonomic scope" value="Bacteria"/>
</dbReference>
<dbReference type="KEGG" id="caby:Cabys_3398"/>
<protein>
    <submittedName>
        <fullName evidence="4">NAD-dependent epimerase/dehydratase</fullName>
    </submittedName>
    <submittedName>
        <fullName evidence="3">UDP-2-acetamido-2,6-beta-L-arabino-hexul-4-ose reductase</fullName>
    </submittedName>
</protein>
<evidence type="ECO:0000313" key="4">
    <source>
        <dbReference type="EMBL" id="EHO40207.1"/>
    </source>
</evidence>
<dbReference type="PaxDb" id="880073-Calab_0564"/>
<dbReference type="CDD" id="cd07007">
    <property type="entry name" value="cupin_CapF-like_C"/>
    <property type="match status" value="1"/>
</dbReference>
<dbReference type="InterPro" id="IPR014710">
    <property type="entry name" value="RmlC-like_jellyroll"/>
</dbReference>
<organism evidence="4 5">
    <name type="scientific">Caldithrix abyssi DSM 13497</name>
    <dbReference type="NCBI Taxonomy" id="880073"/>
    <lineage>
        <taxon>Bacteria</taxon>
        <taxon>Pseudomonadati</taxon>
        <taxon>Calditrichota</taxon>
        <taxon>Calditrichia</taxon>
        <taxon>Calditrichales</taxon>
        <taxon>Calditrichaceae</taxon>
        <taxon>Caldithrix</taxon>
    </lineage>
</organism>
<dbReference type="Proteomes" id="UP000004671">
    <property type="component" value="Chromosome"/>
</dbReference>
<dbReference type="InterPro" id="IPR036291">
    <property type="entry name" value="NAD(P)-bd_dom_sf"/>
</dbReference>
<dbReference type="HOGENOM" id="CLU_063221_0_0_0"/>
<evidence type="ECO:0000313" key="6">
    <source>
        <dbReference type="Proteomes" id="UP000183868"/>
    </source>
</evidence>
<dbReference type="eggNOG" id="COG0451">
    <property type="taxonomic scope" value="Bacteria"/>
</dbReference>
<dbReference type="InterPro" id="IPR029303">
    <property type="entry name" value="CapF_C"/>
</dbReference>
<dbReference type="InterPro" id="IPR050177">
    <property type="entry name" value="Lipid_A_modif_metabolic_enz"/>
</dbReference>
<dbReference type="OrthoDB" id="9801056at2"/>
<gene>
    <name evidence="3" type="ORF">Cabys_3398</name>
    <name evidence="4" type="ORF">Calab_0564</name>
</gene>
<dbReference type="SUPFAM" id="SSF51182">
    <property type="entry name" value="RmlC-like cupins"/>
    <property type="match status" value="1"/>
</dbReference>
<dbReference type="Gene3D" id="3.40.50.720">
    <property type="entry name" value="NAD(P)-binding Rossmann-like Domain"/>
    <property type="match status" value="1"/>
</dbReference>
<dbReference type="Pfam" id="PF14667">
    <property type="entry name" value="Polysacc_synt_C"/>
    <property type="match status" value="1"/>
</dbReference>
<dbReference type="PANTHER" id="PTHR43245">
    <property type="entry name" value="BIFUNCTIONAL POLYMYXIN RESISTANCE PROTEIN ARNA"/>
    <property type="match status" value="1"/>
</dbReference>
<dbReference type="InParanoid" id="H1XS43"/>
<dbReference type="EMBL" id="CP018099">
    <property type="protein sequence ID" value="APF20146.1"/>
    <property type="molecule type" value="Genomic_DNA"/>
</dbReference>
<dbReference type="Gene3D" id="2.60.120.10">
    <property type="entry name" value="Jelly Rolls"/>
    <property type="match status" value="1"/>
</dbReference>
<dbReference type="PANTHER" id="PTHR43245:SF55">
    <property type="entry name" value="NAD(P)-BINDING DOMAIN-CONTAINING PROTEIN"/>
    <property type="match status" value="1"/>
</dbReference>
<feature type="domain" description="Capsular polysaccharide assembling protein CapF C-terminal" evidence="2">
    <location>
        <begin position="259"/>
        <end position="368"/>
    </location>
</feature>
<dbReference type="EMBL" id="CM001402">
    <property type="protein sequence ID" value="EHO40207.1"/>
    <property type="molecule type" value="Genomic_DNA"/>
</dbReference>
<dbReference type="Proteomes" id="UP000183868">
    <property type="component" value="Chromosome"/>
</dbReference>
<evidence type="ECO:0000313" key="3">
    <source>
        <dbReference type="EMBL" id="APF20146.1"/>
    </source>
</evidence>
<name>H1XS43_CALAY</name>
<evidence type="ECO:0000259" key="1">
    <source>
        <dbReference type="Pfam" id="PF01370"/>
    </source>
</evidence>
<evidence type="ECO:0000313" key="5">
    <source>
        <dbReference type="Proteomes" id="UP000004671"/>
    </source>
</evidence>
<keyword evidence="5" id="KW-1185">Reference proteome</keyword>
<dbReference type="InterPro" id="IPR011051">
    <property type="entry name" value="RmlC_Cupin_sf"/>
</dbReference>
<reference evidence="4 5" key="1">
    <citation type="submission" date="2011-09" db="EMBL/GenBank/DDBJ databases">
        <title>The permanent draft genome of Caldithrix abyssi DSM 13497.</title>
        <authorList>
            <consortium name="US DOE Joint Genome Institute (JGI-PGF)"/>
            <person name="Lucas S."/>
            <person name="Han J."/>
            <person name="Lapidus A."/>
            <person name="Bruce D."/>
            <person name="Goodwin L."/>
            <person name="Pitluck S."/>
            <person name="Peters L."/>
            <person name="Kyrpides N."/>
            <person name="Mavromatis K."/>
            <person name="Ivanova N."/>
            <person name="Mikhailova N."/>
            <person name="Chertkov O."/>
            <person name="Detter J.C."/>
            <person name="Tapia R."/>
            <person name="Han C."/>
            <person name="Land M."/>
            <person name="Hauser L."/>
            <person name="Markowitz V."/>
            <person name="Cheng J.-F."/>
            <person name="Hugenholtz P."/>
            <person name="Woyke T."/>
            <person name="Wu D."/>
            <person name="Spring S."/>
            <person name="Brambilla E."/>
            <person name="Klenk H.-P."/>
            <person name="Eisen J.A."/>
        </authorList>
    </citation>
    <scope>NUCLEOTIDE SEQUENCE [LARGE SCALE GENOMIC DNA]</scope>
    <source>
        <strain evidence="4 5">DSM 13497</strain>
    </source>
</reference>
<feature type="domain" description="NAD-dependent epimerase/dehydratase" evidence="1">
    <location>
        <begin position="4"/>
        <end position="189"/>
    </location>
</feature>
<proteinExistence type="predicted"/>
<dbReference type="SUPFAM" id="SSF51735">
    <property type="entry name" value="NAD(P)-binding Rossmann-fold domains"/>
    <property type="match status" value="1"/>
</dbReference>
<evidence type="ECO:0000259" key="2">
    <source>
        <dbReference type="Pfam" id="PF14667"/>
    </source>
</evidence>
<dbReference type="InterPro" id="IPR001509">
    <property type="entry name" value="Epimerase_deHydtase"/>
</dbReference>
<accession>H1XS43</accession>
<sequence length="372" mass="43509">MKKIVITGQSGFIGSHLYNYLKYVSKDFEIIPFEDHFFKDEAKLKSIVKKADVLVHLAALNRHNDPDEIFKTNKQLVEKIINACNATNSKPHIIFASSTQEARDNPYGLSKKEGRLMFSKWAREKGATFTGLIIPNVFGPFGRPFYNSVVATFSYQLIHNKTPKIEVDARLKLIYVQELIEEIHRIIHKTIGNEKYYIKHTEETRVSEILTILTQYKNNYIIQNAIPELQTEFKRNLFNTFRSYIDIDKFYPVYLEKREDNRGFLVESVKERTGGQLFYSFTLPGITRGNHFHIRKIERFCVIKGQAIIRLRKIGTRKIVEYEVDGNNPAFIDIPIWYTHNITNIGKDEMITLFWSNEIFNPDDTDTFFEKV</sequence>
<dbReference type="Pfam" id="PF01370">
    <property type="entry name" value="Epimerase"/>
    <property type="match status" value="1"/>
</dbReference>